<gene>
    <name evidence="2" type="ORF">ACFFTU_04495</name>
</gene>
<feature type="region of interest" description="Disordered" evidence="1">
    <location>
        <begin position="1"/>
        <end position="98"/>
    </location>
</feature>
<dbReference type="EMBL" id="JBHMCR010000003">
    <property type="protein sequence ID" value="MFB9519212.1"/>
    <property type="molecule type" value="Genomic_DNA"/>
</dbReference>
<proteinExistence type="predicted"/>
<protein>
    <recommendedName>
        <fullName evidence="4">DUF5709 domain-containing protein</fullName>
    </recommendedName>
</protein>
<reference evidence="2 3" key="1">
    <citation type="submission" date="2024-09" db="EMBL/GenBank/DDBJ databases">
        <authorList>
            <person name="Sun Q."/>
            <person name="Mori K."/>
        </authorList>
    </citation>
    <scope>NUCLEOTIDE SEQUENCE [LARGE SCALE GENOMIC DNA]</scope>
    <source>
        <strain evidence="2 3">JCM 4362</strain>
    </source>
</reference>
<accession>A0ABV5P7Q0</accession>
<comment type="caution">
    <text evidence="2">The sequence shown here is derived from an EMBL/GenBank/DDBJ whole genome shotgun (WGS) entry which is preliminary data.</text>
</comment>
<dbReference type="RefSeq" id="WP_345225638.1">
    <property type="nucleotide sequence ID" value="NZ_BAAAXE010000013.1"/>
</dbReference>
<name>A0ABV5P7Q0_STRCM</name>
<evidence type="ECO:0000256" key="1">
    <source>
        <dbReference type="SAM" id="MobiDB-lite"/>
    </source>
</evidence>
<organism evidence="2 3">
    <name type="scientific">Streptomyces cremeus</name>
    <dbReference type="NCBI Taxonomy" id="66881"/>
    <lineage>
        <taxon>Bacteria</taxon>
        <taxon>Bacillati</taxon>
        <taxon>Actinomycetota</taxon>
        <taxon>Actinomycetes</taxon>
        <taxon>Kitasatosporales</taxon>
        <taxon>Streptomycetaceae</taxon>
        <taxon>Streptomyces</taxon>
    </lineage>
</organism>
<evidence type="ECO:0008006" key="4">
    <source>
        <dbReference type="Google" id="ProtNLM"/>
    </source>
</evidence>
<feature type="compositionally biased region" description="Acidic residues" evidence="1">
    <location>
        <begin position="81"/>
        <end position="98"/>
    </location>
</feature>
<keyword evidence="3" id="KW-1185">Reference proteome</keyword>
<sequence length="98" mass="10517">MSDTYDGDGGLPEDDGVLDAEDTLITDRLDYDPLDSGITPPDHWSPAESFGTTAEEARRGESLDQLLAEEEPELPQPAGDETGEEYADELDLDSTDGG</sequence>
<evidence type="ECO:0000313" key="2">
    <source>
        <dbReference type="EMBL" id="MFB9519212.1"/>
    </source>
</evidence>
<evidence type="ECO:0000313" key="3">
    <source>
        <dbReference type="Proteomes" id="UP001589718"/>
    </source>
</evidence>
<feature type="compositionally biased region" description="Acidic residues" evidence="1">
    <location>
        <begin position="11"/>
        <end position="24"/>
    </location>
</feature>
<dbReference type="Proteomes" id="UP001589718">
    <property type="component" value="Unassembled WGS sequence"/>
</dbReference>